<evidence type="ECO:0000256" key="6">
    <source>
        <dbReference type="ARBA" id="ARBA00036164"/>
    </source>
</evidence>
<gene>
    <name evidence="9" type="ORF">CCAM_LOCUS29022</name>
</gene>
<keyword evidence="3 8" id="KW-0547">Nucleotide-binding</keyword>
<dbReference type="EC" id="2.7.1.151" evidence="8"/>
<keyword evidence="2 8" id="KW-0808">Transferase</keyword>
<dbReference type="GO" id="GO:0032958">
    <property type="term" value="P:inositol phosphate biosynthetic process"/>
    <property type="evidence" value="ECO:0007669"/>
    <property type="project" value="InterPro"/>
</dbReference>
<dbReference type="OrthoDB" id="5958943at2759"/>
<accession>A0A484MGZ8</accession>
<dbReference type="PANTHER" id="PTHR12400:SF51">
    <property type="entry name" value="INOSITOL POLYPHOSPHATE MULTIKINASE"/>
    <property type="match status" value="1"/>
</dbReference>
<evidence type="ECO:0000256" key="5">
    <source>
        <dbReference type="ARBA" id="ARBA00022840"/>
    </source>
</evidence>
<keyword evidence="5 8" id="KW-0067">ATP-binding</keyword>
<reference evidence="9 10" key="1">
    <citation type="submission" date="2018-04" db="EMBL/GenBank/DDBJ databases">
        <authorList>
            <person name="Vogel A."/>
        </authorList>
    </citation>
    <scope>NUCLEOTIDE SEQUENCE [LARGE SCALE GENOMIC DNA]</scope>
</reference>
<evidence type="ECO:0000313" key="10">
    <source>
        <dbReference type="Proteomes" id="UP000595140"/>
    </source>
</evidence>
<proteinExistence type="inferred from homology"/>
<dbReference type="GO" id="GO:0005634">
    <property type="term" value="C:nucleus"/>
    <property type="evidence" value="ECO:0007669"/>
    <property type="project" value="TreeGrafter"/>
</dbReference>
<sequence>MLKAPTHQVAGHQAQNGKLGPLVDDSGLFYKPLQGGGRGSHELAFYTSFSSNPKLPPHIRRFFPEFHGTRLVEASDGSGLLPHLVLEDLTFGKPNPSVMDVKIGSRTWAPQQPEDYIAKCLKKDRGCSSPALGFRLEGVQMYAASETGYWKPERKSVQNLSAAEVGLVLRKFVSSNTSSDCLFAPAIYGGPHGVLSRLLELKAWFEEQTVYHFCACSILVVYDKEIAGRGTGPAGVEIKLVDFAHVLDGHGVIDHNFLGGLCSLIKFISDVLKTSEEHYSCDALASFECT</sequence>
<comment type="catalytic activity">
    <reaction evidence="6 8">
        <text>1D-myo-inositol 1,4,5-trisphosphate + 2 ATP = 1D-myo-inositol 1,3,4,5,6-pentakisphosphate + 2 ADP + 2 H(+)</text>
        <dbReference type="Rhea" id="RHEA:32359"/>
        <dbReference type="ChEBI" id="CHEBI:15378"/>
        <dbReference type="ChEBI" id="CHEBI:30616"/>
        <dbReference type="ChEBI" id="CHEBI:57733"/>
        <dbReference type="ChEBI" id="CHEBI:203600"/>
        <dbReference type="ChEBI" id="CHEBI:456216"/>
        <dbReference type="EC" id="2.7.1.151"/>
    </reaction>
</comment>
<evidence type="ECO:0000313" key="9">
    <source>
        <dbReference type="EMBL" id="VFQ87246.1"/>
    </source>
</evidence>
<comment type="catalytic activity">
    <reaction evidence="7 8">
        <text>1D-myo-inositol 1,3,4,6-tetrakisphosphate + ATP = 1D-myo-inositol 1,3,4,5,6-pentakisphosphate + ADP + H(+)</text>
        <dbReference type="Rhea" id="RHEA:12717"/>
        <dbReference type="ChEBI" id="CHEBI:15378"/>
        <dbReference type="ChEBI" id="CHEBI:30616"/>
        <dbReference type="ChEBI" id="CHEBI:57660"/>
        <dbReference type="ChEBI" id="CHEBI:57733"/>
        <dbReference type="ChEBI" id="CHEBI:456216"/>
        <dbReference type="EC" id="2.7.1.140"/>
    </reaction>
</comment>
<dbReference type="EC" id="2.7.1.140" evidence="8"/>
<keyword evidence="10" id="KW-1185">Reference proteome</keyword>
<dbReference type="PANTHER" id="PTHR12400">
    <property type="entry name" value="INOSITOL POLYPHOSPHATE KINASE"/>
    <property type="match status" value="1"/>
</dbReference>
<dbReference type="Gene3D" id="3.30.470.160">
    <property type="entry name" value="Inositol polyphosphate kinase"/>
    <property type="match status" value="1"/>
</dbReference>
<dbReference type="GO" id="GO:0005524">
    <property type="term" value="F:ATP binding"/>
    <property type="evidence" value="ECO:0007669"/>
    <property type="project" value="UniProtKB-KW"/>
</dbReference>
<comment type="function">
    <text evidence="8">Inositol phosphate kinase with a broad substrate specificity.</text>
</comment>
<dbReference type="GO" id="GO:0005737">
    <property type="term" value="C:cytoplasm"/>
    <property type="evidence" value="ECO:0007669"/>
    <property type="project" value="TreeGrafter"/>
</dbReference>
<evidence type="ECO:0000256" key="1">
    <source>
        <dbReference type="ARBA" id="ARBA00007374"/>
    </source>
</evidence>
<dbReference type="EMBL" id="OOIL02003368">
    <property type="protein sequence ID" value="VFQ87246.1"/>
    <property type="molecule type" value="Genomic_DNA"/>
</dbReference>
<protein>
    <recommendedName>
        <fullName evidence="8">Inositol polyphosphate multikinase</fullName>
        <ecNumber evidence="8">2.7.1.140</ecNumber>
        <ecNumber evidence="8">2.7.1.151</ecNumber>
    </recommendedName>
</protein>
<name>A0A484MGZ8_9ASTE</name>
<evidence type="ECO:0000256" key="8">
    <source>
        <dbReference type="RuleBase" id="RU363090"/>
    </source>
</evidence>
<dbReference type="GO" id="GO:0047326">
    <property type="term" value="F:inositol-1,3,4,6-tetrakisphosphate 5-kinase activity"/>
    <property type="evidence" value="ECO:0007669"/>
    <property type="project" value="RHEA"/>
</dbReference>
<keyword evidence="4 8" id="KW-0418">Kinase</keyword>
<dbReference type="GO" id="GO:0008440">
    <property type="term" value="F:inositol-1,4,5-trisphosphate 3-kinase activity"/>
    <property type="evidence" value="ECO:0007669"/>
    <property type="project" value="TreeGrafter"/>
</dbReference>
<dbReference type="Pfam" id="PF03770">
    <property type="entry name" value="IPK"/>
    <property type="match status" value="1"/>
</dbReference>
<evidence type="ECO:0000256" key="3">
    <source>
        <dbReference type="ARBA" id="ARBA00022741"/>
    </source>
</evidence>
<dbReference type="Proteomes" id="UP000595140">
    <property type="component" value="Unassembled WGS sequence"/>
</dbReference>
<evidence type="ECO:0000256" key="4">
    <source>
        <dbReference type="ARBA" id="ARBA00022777"/>
    </source>
</evidence>
<evidence type="ECO:0000256" key="7">
    <source>
        <dbReference type="ARBA" id="ARBA00036525"/>
    </source>
</evidence>
<evidence type="ECO:0000256" key="2">
    <source>
        <dbReference type="ARBA" id="ARBA00022679"/>
    </source>
</evidence>
<organism evidence="9 10">
    <name type="scientific">Cuscuta campestris</name>
    <dbReference type="NCBI Taxonomy" id="132261"/>
    <lineage>
        <taxon>Eukaryota</taxon>
        <taxon>Viridiplantae</taxon>
        <taxon>Streptophyta</taxon>
        <taxon>Embryophyta</taxon>
        <taxon>Tracheophyta</taxon>
        <taxon>Spermatophyta</taxon>
        <taxon>Magnoliopsida</taxon>
        <taxon>eudicotyledons</taxon>
        <taxon>Gunneridae</taxon>
        <taxon>Pentapetalae</taxon>
        <taxon>asterids</taxon>
        <taxon>lamiids</taxon>
        <taxon>Solanales</taxon>
        <taxon>Convolvulaceae</taxon>
        <taxon>Cuscuteae</taxon>
        <taxon>Cuscuta</taxon>
        <taxon>Cuscuta subgen. Grammica</taxon>
        <taxon>Cuscuta sect. Cleistogrammica</taxon>
    </lineage>
</organism>
<dbReference type="AlphaFoldDB" id="A0A484MGZ8"/>
<comment type="similarity">
    <text evidence="1 8">Belongs to the inositol phosphokinase (IPK) family.</text>
</comment>
<dbReference type="InterPro" id="IPR005522">
    <property type="entry name" value="IPK"/>
</dbReference>
<dbReference type="SUPFAM" id="SSF56104">
    <property type="entry name" value="SAICAR synthase-like"/>
    <property type="match status" value="1"/>
</dbReference>
<dbReference type="InterPro" id="IPR038286">
    <property type="entry name" value="IPK_sf"/>
</dbReference>